<evidence type="ECO:0000313" key="1">
    <source>
        <dbReference type="EMBL" id="TMS58515.1"/>
    </source>
</evidence>
<dbReference type="EMBL" id="AKCV02000015">
    <property type="protein sequence ID" value="TMS58515.1"/>
    <property type="molecule type" value="Genomic_DNA"/>
</dbReference>
<protein>
    <submittedName>
        <fullName evidence="1">Uncharacterized protein</fullName>
    </submittedName>
</protein>
<evidence type="ECO:0000313" key="2">
    <source>
        <dbReference type="Proteomes" id="UP000004277"/>
    </source>
</evidence>
<comment type="caution">
    <text evidence="1">The sequence shown here is derived from an EMBL/GenBank/DDBJ whole genome shotgun (WGS) entry which is preliminary data.</text>
</comment>
<organism evidence="1 2">
    <name type="scientific">Imbroritus primus</name>
    <dbReference type="NCBI Taxonomy" id="3058603"/>
    <lineage>
        <taxon>Bacteria</taxon>
        <taxon>Pseudomonadati</taxon>
        <taxon>Pseudomonadota</taxon>
        <taxon>Betaproteobacteria</taxon>
        <taxon>Burkholderiales</taxon>
        <taxon>Burkholderiaceae</taxon>
        <taxon>Imbroritus</taxon>
    </lineage>
</organism>
<gene>
    <name evidence="1" type="ORF">MW7_007260</name>
</gene>
<reference evidence="1" key="1">
    <citation type="submission" date="2019-05" db="EMBL/GenBank/DDBJ databases">
        <title>Revised genome assembly of Burkholderiaceae (previously Ralstonia) sp. PBA.</title>
        <authorList>
            <person name="Gan H.M."/>
        </authorList>
    </citation>
    <scope>NUCLEOTIDE SEQUENCE</scope>
    <source>
        <strain evidence="1">PBA</strain>
    </source>
</reference>
<sequence>MARGGQLARLAGMWCNDPEFWAFLNKRASTPGAVADAGRAADQVRYMCAVQSRAELDNDAQAAALFHRRVRLPFMAWKRGARS</sequence>
<name>A0ACD3SQJ3_9BURK</name>
<accession>A0ACD3SQJ3</accession>
<dbReference type="Proteomes" id="UP000004277">
    <property type="component" value="Unassembled WGS sequence"/>
</dbReference>
<proteinExistence type="predicted"/>
<keyword evidence="2" id="KW-1185">Reference proteome</keyword>